<keyword evidence="4" id="KW-0255">Endonuclease</keyword>
<evidence type="ECO:0000256" key="3">
    <source>
        <dbReference type="ARBA" id="ARBA00022722"/>
    </source>
</evidence>
<dbReference type="InterPro" id="IPR056924">
    <property type="entry name" value="SH3_Tf2-1"/>
</dbReference>
<keyword evidence="9" id="KW-1185">Reference proteome</keyword>
<dbReference type="InterPro" id="IPR000477">
    <property type="entry name" value="RT_dom"/>
</dbReference>
<dbReference type="PROSITE" id="PS50878">
    <property type="entry name" value="RT_POL"/>
    <property type="match status" value="1"/>
</dbReference>
<dbReference type="InterPro" id="IPR043502">
    <property type="entry name" value="DNA/RNA_pol_sf"/>
</dbReference>
<dbReference type="Gene3D" id="3.10.20.370">
    <property type="match status" value="1"/>
</dbReference>
<gene>
    <name evidence="8" type="ORF">U9M48_013063</name>
</gene>
<keyword evidence="5" id="KW-0378">Hydrolase</keyword>
<dbReference type="PANTHER" id="PTHR35046">
    <property type="entry name" value="ZINC KNUCKLE (CCHC-TYPE) FAMILY PROTEIN"/>
    <property type="match status" value="1"/>
</dbReference>
<keyword evidence="1" id="KW-0808">Transferase</keyword>
<dbReference type="GO" id="GO:0004519">
    <property type="term" value="F:endonuclease activity"/>
    <property type="evidence" value="ECO:0007669"/>
    <property type="project" value="UniProtKB-KW"/>
</dbReference>
<dbReference type="InterPro" id="IPR043128">
    <property type="entry name" value="Rev_trsase/Diguanyl_cyclase"/>
</dbReference>
<proteinExistence type="predicted"/>
<dbReference type="CDD" id="cd09274">
    <property type="entry name" value="RNase_HI_RT_Ty3"/>
    <property type="match status" value="1"/>
</dbReference>
<keyword evidence="3" id="KW-0540">Nuclease</keyword>
<dbReference type="EMBL" id="CP144747">
    <property type="protein sequence ID" value="WVZ63429.1"/>
    <property type="molecule type" value="Genomic_DNA"/>
</dbReference>
<dbReference type="Pfam" id="PF24626">
    <property type="entry name" value="SH3_Tf2-1"/>
    <property type="match status" value="1"/>
</dbReference>
<dbReference type="InterPro" id="IPR041373">
    <property type="entry name" value="RT_RNaseH"/>
</dbReference>
<dbReference type="CDD" id="cd01647">
    <property type="entry name" value="RT_LTR"/>
    <property type="match status" value="1"/>
</dbReference>
<dbReference type="Gene3D" id="3.30.70.270">
    <property type="match status" value="2"/>
</dbReference>
<feature type="domain" description="Reverse transcriptase" evidence="7">
    <location>
        <begin position="1"/>
        <end position="82"/>
    </location>
</feature>
<dbReference type="FunFam" id="3.30.70.270:FF:000003">
    <property type="entry name" value="Transposon Ty3-G Gag-Pol polyprotein"/>
    <property type="match status" value="1"/>
</dbReference>
<protein>
    <recommendedName>
        <fullName evidence="7">Reverse transcriptase domain-containing protein</fullName>
    </recommendedName>
</protein>
<dbReference type="Pfam" id="PF17917">
    <property type="entry name" value="RT_RNaseH"/>
    <property type="match status" value="1"/>
</dbReference>
<dbReference type="Pfam" id="PF00078">
    <property type="entry name" value="RVT_1"/>
    <property type="match status" value="1"/>
</dbReference>
<dbReference type="Pfam" id="PF17921">
    <property type="entry name" value="Integrase_H2C2"/>
    <property type="match status" value="1"/>
</dbReference>
<dbReference type="InterPro" id="IPR041588">
    <property type="entry name" value="Integrase_H2C2"/>
</dbReference>
<dbReference type="SUPFAM" id="SSF56672">
    <property type="entry name" value="DNA/RNA polymerases"/>
    <property type="match status" value="1"/>
</dbReference>
<evidence type="ECO:0000256" key="1">
    <source>
        <dbReference type="ARBA" id="ARBA00022679"/>
    </source>
</evidence>
<dbReference type="GO" id="GO:0003964">
    <property type="term" value="F:RNA-directed DNA polymerase activity"/>
    <property type="evidence" value="ECO:0007669"/>
    <property type="project" value="UniProtKB-KW"/>
</dbReference>
<keyword evidence="2" id="KW-0548">Nucleotidyltransferase</keyword>
<evidence type="ECO:0000259" key="7">
    <source>
        <dbReference type="PROSITE" id="PS50878"/>
    </source>
</evidence>
<name>A0AAQ3T1J7_PASNO</name>
<dbReference type="FunFam" id="3.30.70.270:FF:000020">
    <property type="entry name" value="Transposon Tf2-6 polyprotein-like Protein"/>
    <property type="match status" value="1"/>
</dbReference>
<reference evidence="8 9" key="1">
    <citation type="submission" date="2024-02" db="EMBL/GenBank/DDBJ databases">
        <title>High-quality chromosome-scale genome assembly of Pensacola bahiagrass (Paspalum notatum Flugge var. saurae).</title>
        <authorList>
            <person name="Vega J.M."/>
            <person name="Podio M."/>
            <person name="Orjuela J."/>
            <person name="Siena L.A."/>
            <person name="Pessino S.C."/>
            <person name="Combes M.C."/>
            <person name="Mariac C."/>
            <person name="Albertini E."/>
            <person name="Pupilli F."/>
            <person name="Ortiz J.P.A."/>
            <person name="Leblanc O."/>
        </authorList>
    </citation>
    <scope>NUCLEOTIDE SEQUENCE [LARGE SCALE GENOMIC DNA]</scope>
    <source>
        <strain evidence="8">R1</strain>
        <tissue evidence="8">Leaf</tissue>
    </source>
</reference>
<keyword evidence="6" id="KW-0695">RNA-directed DNA polymerase</keyword>
<evidence type="ECO:0000313" key="8">
    <source>
        <dbReference type="EMBL" id="WVZ63429.1"/>
    </source>
</evidence>
<evidence type="ECO:0000256" key="5">
    <source>
        <dbReference type="ARBA" id="ARBA00022801"/>
    </source>
</evidence>
<accession>A0AAQ3T1J7</accession>
<dbReference type="Gene3D" id="1.10.340.70">
    <property type="match status" value="1"/>
</dbReference>
<sequence>MPFGLTNAPSTFMRLMNEVLRSFIGKFVVVYFDDILIYSKSFDEHIDHLRAVFVALRDARLFANLEKCTFCTDRVGFLGYIGIEVDETKIDAIWSWPTPTTITQVRSFLGLAGFYRRFVKDFSTIAAPLNELTKKGVTFHWGTTQEKAFDTLKDKLTHAPLLQLSDFGKTFELECDASGIGIGGVLLQEGKPVAYFSEKLNGPSLNYSTYDKELYALVRVLETWQHYLWPKEFVIHSDHESLKHIRSQAKLNKRYAKWVEFIESFPYIIKHKKEKDNEAHGGGLMGHFGVKKTTEVLTAHFFWPKLKWDVERLHETTKSNIENMNEKYKLAGSKERFPNLRKSKLMPRATSPFKVLEKINDNAYKLELPADFGVSPTFNIADLKPYLGEEDELASRTTSLQEGEDDEDITPMVMQGPITRARAKQLNQQVSSFLSACNSTYKDGMLPNDIIDYIERTMKALETSTDQEEDQRGVQVKMEA</sequence>
<organism evidence="8 9">
    <name type="scientific">Paspalum notatum var. saurae</name>
    <dbReference type="NCBI Taxonomy" id="547442"/>
    <lineage>
        <taxon>Eukaryota</taxon>
        <taxon>Viridiplantae</taxon>
        <taxon>Streptophyta</taxon>
        <taxon>Embryophyta</taxon>
        <taxon>Tracheophyta</taxon>
        <taxon>Spermatophyta</taxon>
        <taxon>Magnoliopsida</taxon>
        <taxon>Liliopsida</taxon>
        <taxon>Poales</taxon>
        <taxon>Poaceae</taxon>
        <taxon>PACMAD clade</taxon>
        <taxon>Panicoideae</taxon>
        <taxon>Andropogonodae</taxon>
        <taxon>Paspaleae</taxon>
        <taxon>Paspalinae</taxon>
        <taxon>Paspalum</taxon>
    </lineage>
</organism>
<evidence type="ECO:0000256" key="2">
    <source>
        <dbReference type="ARBA" id="ARBA00022695"/>
    </source>
</evidence>
<evidence type="ECO:0000256" key="6">
    <source>
        <dbReference type="ARBA" id="ARBA00022918"/>
    </source>
</evidence>
<dbReference type="PANTHER" id="PTHR35046:SF9">
    <property type="entry name" value="RNA-DIRECTED DNA POLYMERASE"/>
    <property type="match status" value="1"/>
</dbReference>
<dbReference type="Proteomes" id="UP001341281">
    <property type="component" value="Chromosome 03"/>
</dbReference>
<evidence type="ECO:0000256" key="4">
    <source>
        <dbReference type="ARBA" id="ARBA00022759"/>
    </source>
</evidence>
<evidence type="ECO:0000313" key="9">
    <source>
        <dbReference type="Proteomes" id="UP001341281"/>
    </source>
</evidence>
<dbReference type="GO" id="GO:0016787">
    <property type="term" value="F:hydrolase activity"/>
    <property type="evidence" value="ECO:0007669"/>
    <property type="project" value="UniProtKB-KW"/>
</dbReference>
<dbReference type="AlphaFoldDB" id="A0AAQ3T1J7"/>